<evidence type="ECO:0000256" key="5">
    <source>
        <dbReference type="SAM" id="MobiDB-lite"/>
    </source>
</evidence>
<evidence type="ECO:0008006" key="8">
    <source>
        <dbReference type="Google" id="ProtNLM"/>
    </source>
</evidence>
<dbReference type="InterPro" id="IPR001152">
    <property type="entry name" value="Beta-thymosin"/>
</dbReference>
<comment type="similarity">
    <text evidence="2">Belongs to the thymosin beta family.</text>
</comment>
<evidence type="ECO:0000313" key="6">
    <source>
        <dbReference type="EMBL" id="CAK8683612.1"/>
    </source>
</evidence>
<evidence type="ECO:0000256" key="4">
    <source>
        <dbReference type="ARBA" id="ARBA00023212"/>
    </source>
</evidence>
<dbReference type="Proteomes" id="UP001642483">
    <property type="component" value="Unassembled WGS sequence"/>
</dbReference>
<name>A0ABP0FVJ6_CLALP</name>
<dbReference type="Gene3D" id="1.20.5.520">
    <property type="entry name" value="Single helix bin"/>
    <property type="match status" value="2"/>
</dbReference>
<comment type="caution">
    <text evidence="6">The sequence shown here is derived from an EMBL/GenBank/DDBJ whole genome shotgun (WGS) entry which is preliminary data.</text>
</comment>
<dbReference type="PANTHER" id="PTHR12021:SF26">
    <property type="entry name" value="THYMOSIN BETA"/>
    <property type="match status" value="1"/>
</dbReference>
<evidence type="ECO:0000256" key="1">
    <source>
        <dbReference type="ARBA" id="ARBA00004245"/>
    </source>
</evidence>
<reference evidence="6 7" key="1">
    <citation type="submission" date="2024-02" db="EMBL/GenBank/DDBJ databases">
        <authorList>
            <person name="Daric V."/>
            <person name="Darras S."/>
        </authorList>
    </citation>
    <scope>NUCLEOTIDE SEQUENCE [LARGE SCALE GENOMIC DNA]</scope>
</reference>
<feature type="region of interest" description="Disordered" evidence="5">
    <location>
        <begin position="54"/>
        <end position="75"/>
    </location>
</feature>
<dbReference type="Pfam" id="PF01290">
    <property type="entry name" value="Thymosin"/>
    <property type="match status" value="2"/>
</dbReference>
<evidence type="ECO:0000256" key="2">
    <source>
        <dbReference type="ARBA" id="ARBA00009511"/>
    </source>
</evidence>
<dbReference type="PANTHER" id="PTHR12021">
    <property type="entry name" value="THYMOSIN BETA"/>
    <property type="match status" value="1"/>
</dbReference>
<protein>
    <recommendedName>
        <fullName evidence="8">Thymosin beta</fullName>
    </recommendedName>
</protein>
<evidence type="ECO:0000256" key="3">
    <source>
        <dbReference type="ARBA" id="ARBA00022490"/>
    </source>
</evidence>
<sequence>MSDRPNMNAVMDFDKNSLKKTETCEKSGVVEGYSQEKALQEVTAFKKEKLQHVQTEEKNKLPTKEEIELEKKSGF</sequence>
<keyword evidence="4" id="KW-0206">Cytoskeleton</keyword>
<proteinExistence type="inferred from homology"/>
<comment type="subcellular location">
    <subcellularLocation>
        <location evidence="1">Cytoplasm</location>
        <location evidence="1">Cytoskeleton</location>
    </subcellularLocation>
</comment>
<evidence type="ECO:0000313" key="7">
    <source>
        <dbReference type="Proteomes" id="UP001642483"/>
    </source>
</evidence>
<dbReference type="SMART" id="SM00152">
    <property type="entry name" value="THY"/>
    <property type="match status" value="2"/>
</dbReference>
<dbReference type="InterPro" id="IPR038386">
    <property type="entry name" value="Beta-thymosin_sf"/>
</dbReference>
<keyword evidence="3" id="KW-0963">Cytoplasm</keyword>
<accession>A0ABP0FVJ6</accession>
<organism evidence="6 7">
    <name type="scientific">Clavelina lepadiformis</name>
    <name type="common">Light-bulb sea squirt</name>
    <name type="synonym">Ascidia lepadiformis</name>
    <dbReference type="NCBI Taxonomy" id="159417"/>
    <lineage>
        <taxon>Eukaryota</taxon>
        <taxon>Metazoa</taxon>
        <taxon>Chordata</taxon>
        <taxon>Tunicata</taxon>
        <taxon>Ascidiacea</taxon>
        <taxon>Aplousobranchia</taxon>
        <taxon>Clavelinidae</taxon>
        <taxon>Clavelina</taxon>
    </lineage>
</organism>
<dbReference type="EMBL" id="CAWYQH010000097">
    <property type="protein sequence ID" value="CAK8683612.1"/>
    <property type="molecule type" value="Genomic_DNA"/>
</dbReference>
<keyword evidence="7" id="KW-1185">Reference proteome</keyword>
<gene>
    <name evidence="6" type="ORF">CVLEPA_LOCUS14665</name>
</gene>